<dbReference type="Pfam" id="PF00665">
    <property type="entry name" value="rve"/>
    <property type="match status" value="1"/>
</dbReference>
<reference evidence="26" key="2">
    <citation type="submission" date="2025-08" db="UniProtKB">
        <authorList>
            <consortium name="Ensembl"/>
        </authorList>
    </citation>
    <scope>IDENTIFICATION</scope>
</reference>
<dbReference type="SUPFAM" id="SSF53098">
    <property type="entry name" value="Ribonuclease H-like"/>
    <property type="match status" value="1"/>
</dbReference>
<keyword evidence="11" id="KW-0255">Endonuclease</keyword>
<accession>A0A8K9X6I1</accession>
<dbReference type="Gene3D" id="2.40.50.40">
    <property type="match status" value="1"/>
</dbReference>
<feature type="compositionally biased region" description="Polar residues" evidence="21">
    <location>
        <begin position="297"/>
        <end position="306"/>
    </location>
</feature>
<keyword evidence="13" id="KW-0460">Magnesium</keyword>
<dbReference type="Gene3D" id="3.30.420.10">
    <property type="entry name" value="Ribonuclease H-like superfamily/Ribonuclease H"/>
    <property type="match status" value="1"/>
</dbReference>
<evidence type="ECO:0000256" key="20">
    <source>
        <dbReference type="PROSITE-ProRule" id="PRU00047"/>
    </source>
</evidence>
<evidence type="ECO:0000259" key="22">
    <source>
        <dbReference type="PROSITE" id="PS50013"/>
    </source>
</evidence>
<dbReference type="InterPro" id="IPR021109">
    <property type="entry name" value="Peptidase_aspartic_dom_sf"/>
</dbReference>
<comment type="subcellular location">
    <subcellularLocation>
        <location evidence="1">Nucleus</location>
    </subcellularLocation>
</comment>
<dbReference type="SUPFAM" id="SSF56672">
    <property type="entry name" value="DNA/RNA polymerases"/>
    <property type="match status" value="1"/>
</dbReference>
<dbReference type="Gene3D" id="1.10.340.70">
    <property type="match status" value="1"/>
</dbReference>
<dbReference type="Gene3D" id="3.10.10.10">
    <property type="entry name" value="HIV Type 1 Reverse Transcriptase, subunit A, domain 1"/>
    <property type="match status" value="1"/>
</dbReference>
<evidence type="ECO:0000256" key="8">
    <source>
        <dbReference type="ARBA" id="ARBA00022722"/>
    </source>
</evidence>
<dbReference type="InterPro" id="IPR001584">
    <property type="entry name" value="Integrase_cat-core"/>
</dbReference>
<dbReference type="Gene3D" id="3.10.20.370">
    <property type="match status" value="1"/>
</dbReference>
<dbReference type="Pfam" id="PF17917">
    <property type="entry name" value="RT_RNaseH"/>
    <property type="match status" value="1"/>
</dbReference>
<evidence type="ECO:0000256" key="4">
    <source>
        <dbReference type="ARBA" id="ARBA00012493"/>
    </source>
</evidence>
<keyword evidence="9" id="KW-0479">Metal-binding</keyword>
<dbReference type="InterPro" id="IPR000477">
    <property type="entry name" value="RT_dom"/>
</dbReference>
<dbReference type="CDD" id="cd09274">
    <property type="entry name" value="RNase_HI_RT_Ty3"/>
    <property type="match status" value="1"/>
</dbReference>
<dbReference type="PROSITE" id="PS50013">
    <property type="entry name" value="CHROMO_2"/>
    <property type="match status" value="1"/>
</dbReference>
<keyword evidence="5" id="KW-0645">Protease</keyword>
<dbReference type="GO" id="GO:0006508">
    <property type="term" value="P:proteolysis"/>
    <property type="evidence" value="ECO:0007669"/>
    <property type="project" value="UniProtKB-KW"/>
</dbReference>
<keyword evidence="14" id="KW-0229">DNA integration</keyword>
<dbReference type="InterPro" id="IPR056924">
    <property type="entry name" value="SH3_Tf2-1"/>
</dbReference>
<dbReference type="FunFam" id="3.10.20.370:FF:000003">
    <property type="entry name" value="Transposon Tf2-6 polyprotein"/>
    <property type="match status" value="1"/>
</dbReference>
<keyword evidence="8" id="KW-0540">Nuclease</keyword>
<dbReference type="Gene3D" id="3.30.70.270">
    <property type="match status" value="2"/>
</dbReference>
<dbReference type="Pfam" id="PF00078">
    <property type="entry name" value="RVT_1"/>
    <property type="match status" value="1"/>
</dbReference>
<dbReference type="GO" id="GO:0008270">
    <property type="term" value="F:zinc ion binding"/>
    <property type="evidence" value="ECO:0007669"/>
    <property type="project" value="UniProtKB-KW"/>
</dbReference>
<evidence type="ECO:0000256" key="10">
    <source>
        <dbReference type="ARBA" id="ARBA00022750"/>
    </source>
</evidence>
<evidence type="ECO:0000256" key="18">
    <source>
        <dbReference type="ARBA" id="ARBA00023172"/>
    </source>
</evidence>
<dbReference type="PROSITE" id="PS50158">
    <property type="entry name" value="ZF_CCHC"/>
    <property type="match status" value="1"/>
</dbReference>
<dbReference type="GO" id="GO:0003887">
    <property type="term" value="F:DNA-directed DNA polymerase activity"/>
    <property type="evidence" value="ECO:0007669"/>
    <property type="project" value="UniProtKB-KW"/>
</dbReference>
<keyword evidence="18" id="KW-0233">DNA recombination</keyword>
<dbReference type="InterPro" id="IPR000953">
    <property type="entry name" value="Chromo/chromo_shadow_dom"/>
</dbReference>
<dbReference type="InterPro" id="IPR023780">
    <property type="entry name" value="Chromo_domain"/>
</dbReference>
<dbReference type="Pfam" id="PF24626">
    <property type="entry name" value="SH3_Tf2-1"/>
    <property type="match status" value="1"/>
</dbReference>
<evidence type="ECO:0000256" key="14">
    <source>
        <dbReference type="ARBA" id="ARBA00022908"/>
    </source>
</evidence>
<evidence type="ECO:0000313" key="26">
    <source>
        <dbReference type="Ensembl" id="ENSOMYP00000128467.1"/>
    </source>
</evidence>
<keyword evidence="12" id="KW-0378">Hydrolase</keyword>
<dbReference type="GeneTree" id="ENSGT01040000240511"/>
<dbReference type="Proteomes" id="UP000694395">
    <property type="component" value="Chromosome 4"/>
</dbReference>
<dbReference type="InterPro" id="IPR043502">
    <property type="entry name" value="DNA/RNA_pol_sf"/>
</dbReference>
<dbReference type="FunFam" id="3.30.420.10:FF:000032">
    <property type="entry name" value="Retrovirus-related Pol polyprotein from transposon 297-like Protein"/>
    <property type="match status" value="1"/>
</dbReference>
<keyword evidence="20" id="KW-0863">Zinc-finger</keyword>
<keyword evidence="20" id="KW-0862">Zinc</keyword>
<dbReference type="GO" id="GO:0005634">
    <property type="term" value="C:nucleus"/>
    <property type="evidence" value="ECO:0007669"/>
    <property type="project" value="UniProtKB-SubCell"/>
</dbReference>
<evidence type="ECO:0000256" key="21">
    <source>
        <dbReference type="SAM" id="MobiDB-lite"/>
    </source>
</evidence>
<keyword evidence="27" id="KW-1185">Reference proteome</keyword>
<protein>
    <recommendedName>
        <fullName evidence="19">Gypsy retrotransposon integrase-like protein 1</fullName>
        <ecNumber evidence="4">2.7.7.49</ecNumber>
        <ecNumber evidence="3">3.1.26.4</ecNumber>
    </recommendedName>
</protein>
<dbReference type="PANTHER" id="PTHR37984:SF5">
    <property type="entry name" value="PROTEIN NYNRIN-LIKE"/>
    <property type="match status" value="1"/>
</dbReference>
<dbReference type="SUPFAM" id="SSF54160">
    <property type="entry name" value="Chromo domain-like"/>
    <property type="match status" value="1"/>
</dbReference>
<evidence type="ECO:0000259" key="23">
    <source>
        <dbReference type="PROSITE" id="PS50158"/>
    </source>
</evidence>
<dbReference type="InterPro" id="IPR001878">
    <property type="entry name" value="Znf_CCHC"/>
</dbReference>
<dbReference type="Pfam" id="PF17921">
    <property type="entry name" value="Integrase_H2C2"/>
    <property type="match status" value="1"/>
</dbReference>
<dbReference type="SMART" id="SM00298">
    <property type="entry name" value="CHROMO"/>
    <property type="match status" value="1"/>
</dbReference>
<dbReference type="Ensembl" id="ENSOMYT00000160335.1">
    <property type="protein sequence ID" value="ENSOMYP00000128467.1"/>
    <property type="gene ID" value="ENSOMYG00000056623.1"/>
</dbReference>
<comment type="similarity">
    <text evidence="2">Belongs to the beta type-B retroviral polymerase family. HERV class-II K(HML-2) pol subfamily.</text>
</comment>
<dbReference type="InterPro" id="IPR016197">
    <property type="entry name" value="Chromo-like_dom_sf"/>
</dbReference>
<dbReference type="PANTHER" id="PTHR37984">
    <property type="entry name" value="PROTEIN CBG26694"/>
    <property type="match status" value="1"/>
</dbReference>
<evidence type="ECO:0000313" key="27">
    <source>
        <dbReference type="Proteomes" id="UP000694395"/>
    </source>
</evidence>
<keyword evidence="16" id="KW-0239">DNA-directed DNA polymerase</keyword>
<evidence type="ECO:0000259" key="24">
    <source>
        <dbReference type="PROSITE" id="PS50878"/>
    </source>
</evidence>
<dbReference type="InterPro" id="IPR036397">
    <property type="entry name" value="RNaseH_sf"/>
</dbReference>
<evidence type="ECO:0000256" key="13">
    <source>
        <dbReference type="ARBA" id="ARBA00022842"/>
    </source>
</evidence>
<feature type="domain" description="Integrase catalytic" evidence="25">
    <location>
        <begin position="1043"/>
        <end position="1202"/>
    </location>
</feature>
<dbReference type="EC" id="3.1.26.4" evidence="3"/>
<proteinExistence type="inferred from homology"/>
<dbReference type="GO" id="GO:0004523">
    <property type="term" value="F:RNA-DNA hybrid ribonuclease activity"/>
    <property type="evidence" value="ECO:0007669"/>
    <property type="project" value="UniProtKB-EC"/>
</dbReference>
<evidence type="ECO:0000256" key="19">
    <source>
        <dbReference type="ARBA" id="ARBA00039658"/>
    </source>
</evidence>
<dbReference type="InterPro" id="IPR041588">
    <property type="entry name" value="Integrase_H2C2"/>
</dbReference>
<evidence type="ECO:0000256" key="7">
    <source>
        <dbReference type="ARBA" id="ARBA00022695"/>
    </source>
</evidence>
<reference evidence="26" key="3">
    <citation type="submission" date="2025-09" db="UniProtKB">
        <authorList>
            <consortium name="Ensembl"/>
        </authorList>
    </citation>
    <scope>IDENTIFICATION</scope>
</reference>
<feature type="region of interest" description="Disordered" evidence="21">
    <location>
        <begin position="278"/>
        <end position="311"/>
    </location>
</feature>
<keyword evidence="6" id="KW-0808">Transferase</keyword>
<dbReference type="GO" id="GO:0015074">
    <property type="term" value="P:DNA integration"/>
    <property type="evidence" value="ECO:0007669"/>
    <property type="project" value="UniProtKB-KW"/>
</dbReference>
<evidence type="ECO:0000256" key="3">
    <source>
        <dbReference type="ARBA" id="ARBA00012180"/>
    </source>
</evidence>
<feature type="domain" description="CCHC-type" evidence="23">
    <location>
        <begin position="269"/>
        <end position="282"/>
    </location>
</feature>
<dbReference type="CDD" id="cd01647">
    <property type="entry name" value="RT_LTR"/>
    <property type="match status" value="1"/>
</dbReference>
<evidence type="ECO:0000259" key="25">
    <source>
        <dbReference type="PROSITE" id="PS50994"/>
    </source>
</evidence>
<evidence type="ECO:0000256" key="2">
    <source>
        <dbReference type="ARBA" id="ARBA00010879"/>
    </source>
</evidence>
<feature type="domain" description="Chromo" evidence="22">
    <location>
        <begin position="1346"/>
        <end position="1404"/>
    </location>
</feature>
<evidence type="ECO:0000256" key="5">
    <source>
        <dbReference type="ARBA" id="ARBA00022670"/>
    </source>
</evidence>
<evidence type="ECO:0000256" key="1">
    <source>
        <dbReference type="ARBA" id="ARBA00004123"/>
    </source>
</evidence>
<keyword evidence="15" id="KW-0695">RNA-directed DNA polymerase</keyword>
<sequence length="1467" mass="163475">MESAVAAANPLPSMEERVLHHTTVLHRIGSAVDQVMERMDRWERSGLLSPPSAPTVPDSPSPDSSTLRLTLPRAYDGAAAGCQGFLLQLELYLATIRPTPSGEERVSVLISCLTGRALEWANAVWNGPDSAREHYPEFSRRFRAVFDHPLDGRAAGERLFHLRQERRSAQDYALEFRTLAAGSGWNDRALMDHYRCSLREDVRRELACRDTTLSLDQLIDMSIRLDNLLAARGRSERVLCVPPPSPSAPIPMELGGAAPRGTGGGGLPCTNCGRRGHTSDRCWGGPSGSRDGRRNASRSPQVSQHQTHPEPPVGHMFVLTFFLRFFPSSQHRALVDSGAAGNFMDRGLALKLGVPLVPIDSPFPVHSLDSRPLGSGMVRETTVPLDMVTQGNHRERISFFIIDSPAFPVVLGTPWLARHNPKISWKQGVLQGWSEECSGRCLGVSIGATSVESPDQGSTVCIPPEYADLAIAFSKVKATKLPPYRPGRDCTIDLQVDAALPKSHVYPLSQEETLAMETYVTEALGQGYIRSSISPVSSSFFFVRKKEGGLRPCINYRGLNAITVGYSYPLPLIATAVESFHGAQFFTKLDLRSAYSLVRIRKGDEWKTAFSTTSGHYEYLVMPYGLKNAPAVFQSFVDEILRDLCGQGVVAYIDDILIYSATHTAHVSLVRKVLGRLLEHDLYVKAEKCVFSKRAVSFLGYRISTSGVVMEGDRIRALRNWPTPTTVKEVQRFLGFANYYRRFIRGFGQVAAPITSLLKGGPVRLQWSAEADGAFNKLKALFTDAPVLAHPDPSLAFIVEVDASEAGVGAVLSQRSGTPPKLRPCAFFSRKLSPAERNYDVGDRELLAVVRALKVWRHWLEGAKHPFLIWTDHQNLEYIRAARRLNPRQARWAMFFTRFRFTLSYRPGSQNVKADALSRLYDTEDGSTEPTPILPASKLVAPVVWEVDSDIERALRAEPAPPQCPAGRRYVPLGVRDKLIRWAHVLPSSGHPGVTRTVGSLQGRYWWPTLAKDVKGYVSSCSVCAQSKAPRHLPRGKLQPLPVPQRPWSHLSIDFLTDLPPSQGNTTVLVIVDRFSKSCRLLPLPGIPTALQTAEALFTHVFRHYGVPEDIVSDRGPQFTSRVWRAFMERLGVSVSLTSGYHPESNGQVERVNQEVGRFLRSYCQDRPGEWARYIPWAEMAQNSLRHSSTNVSPFQCVLGYQPVLAPWHPSQTEAPAVEEWVQRSKETWRAVQESLRQASGRQKRSADRHRSEAPVFVPGDRVWLSTRNLPLRLPCRKLGPQCVGPFKVLRRINEVCYRLQLPSYYRINPSFHVSLLRPVVAGPLQDSEVPEVPPPPLDIEGSPAYTIRAILDSRRRVRGLQYLVDWEGYGPEERCWVPVGDILDPSMLRDFHRLHPDRPAPRPPGRPRGRCRRAAGATRQGGGGGYCHESDRGCFPFPGRWRSAVVVTGLLAATDCFSFPSLYVEW</sequence>
<dbReference type="InterPro" id="IPR041373">
    <property type="entry name" value="RT_RNaseH"/>
</dbReference>
<dbReference type="GO" id="GO:0004190">
    <property type="term" value="F:aspartic-type endopeptidase activity"/>
    <property type="evidence" value="ECO:0007669"/>
    <property type="project" value="UniProtKB-KW"/>
</dbReference>
<dbReference type="EC" id="2.7.7.49" evidence="4"/>
<organism evidence="26 27">
    <name type="scientific">Oncorhynchus mykiss</name>
    <name type="common">Rainbow trout</name>
    <name type="synonym">Salmo gairdneri</name>
    <dbReference type="NCBI Taxonomy" id="8022"/>
    <lineage>
        <taxon>Eukaryota</taxon>
        <taxon>Metazoa</taxon>
        <taxon>Chordata</taxon>
        <taxon>Craniata</taxon>
        <taxon>Vertebrata</taxon>
        <taxon>Euteleostomi</taxon>
        <taxon>Actinopterygii</taxon>
        <taxon>Neopterygii</taxon>
        <taxon>Teleostei</taxon>
        <taxon>Protacanthopterygii</taxon>
        <taxon>Salmoniformes</taxon>
        <taxon>Salmonidae</taxon>
        <taxon>Salmoninae</taxon>
        <taxon>Oncorhynchus</taxon>
    </lineage>
</organism>
<keyword evidence="7" id="KW-0548">Nucleotidyltransferase</keyword>
<evidence type="ECO:0000256" key="17">
    <source>
        <dbReference type="ARBA" id="ARBA00023125"/>
    </source>
</evidence>
<dbReference type="GO" id="GO:0003677">
    <property type="term" value="F:DNA binding"/>
    <property type="evidence" value="ECO:0007669"/>
    <property type="project" value="UniProtKB-KW"/>
</dbReference>
<evidence type="ECO:0000256" key="11">
    <source>
        <dbReference type="ARBA" id="ARBA00022759"/>
    </source>
</evidence>
<dbReference type="GO" id="GO:0003964">
    <property type="term" value="F:RNA-directed DNA polymerase activity"/>
    <property type="evidence" value="ECO:0007669"/>
    <property type="project" value="UniProtKB-KW"/>
</dbReference>
<evidence type="ECO:0000256" key="16">
    <source>
        <dbReference type="ARBA" id="ARBA00022932"/>
    </source>
</evidence>
<dbReference type="PROSITE" id="PS50994">
    <property type="entry name" value="INTEGRASE"/>
    <property type="match status" value="1"/>
</dbReference>
<dbReference type="Gene3D" id="2.40.70.10">
    <property type="entry name" value="Acid Proteases"/>
    <property type="match status" value="1"/>
</dbReference>
<dbReference type="CDD" id="cd00303">
    <property type="entry name" value="retropepsin_like"/>
    <property type="match status" value="1"/>
</dbReference>
<dbReference type="PROSITE" id="PS50878">
    <property type="entry name" value="RT_POL"/>
    <property type="match status" value="1"/>
</dbReference>
<reference evidence="26" key="1">
    <citation type="submission" date="2020-07" db="EMBL/GenBank/DDBJ databases">
        <title>A long reads based de novo assembly of the rainbow trout Arlee double haploid line genome.</title>
        <authorList>
            <person name="Gao G."/>
            <person name="Palti Y."/>
        </authorList>
    </citation>
    <scope>NUCLEOTIDE SEQUENCE [LARGE SCALE GENOMIC DNA]</scope>
</reference>
<evidence type="ECO:0000256" key="15">
    <source>
        <dbReference type="ARBA" id="ARBA00022918"/>
    </source>
</evidence>
<keyword evidence="17" id="KW-0238">DNA-binding</keyword>
<dbReference type="InterPro" id="IPR050951">
    <property type="entry name" value="Retrovirus_Pol_polyprotein"/>
</dbReference>
<name>A0A8K9X6I1_ONCMY</name>
<feature type="region of interest" description="Disordered" evidence="21">
    <location>
        <begin position="46"/>
        <end position="65"/>
    </location>
</feature>
<feature type="domain" description="Reverse transcriptase" evidence="24">
    <location>
        <begin position="524"/>
        <end position="703"/>
    </location>
</feature>
<dbReference type="FunFam" id="3.30.70.270:FF:000020">
    <property type="entry name" value="Transposon Tf2-6 polyprotein-like Protein"/>
    <property type="match status" value="1"/>
</dbReference>
<dbReference type="Pfam" id="PF00385">
    <property type="entry name" value="Chromo"/>
    <property type="match status" value="1"/>
</dbReference>
<dbReference type="Pfam" id="PF03732">
    <property type="entry name" value="Retrotrans_gag"/>
    <property type="match status" value="1"/>
</dbReference>
<dbReference type="GO" id="GO:0006310">
    <property type="term" value="P:DNA recombination"/>
    <property type="evidence" value="ECO:0007669"/>
    <property type="project" value="UniProtKB-KW"/>
</dbReference>
<dbReference type="InterPro" id="IPR005162">
    <property type="entry name" value="Retrotrans_gag_dom"/>
</dbReference>
<feature type="compositionally biased region" description="Pro residues" evidence="21">
    <location>
        <begin position="51"/>
        <end position="60"/>
    </location>
</feature>
<keyword evidence="10" id="KW-0064">Aspartyl protease</keyword>
<evidence type="ECO:0000256" key="12">
    <source>
        <dbReference type="ARBA" id="ARBA00022801"/>
    </source>
</evidence>
<evidence type="ECO:0000256" key="6">
    <source>
        <dbReference type="ARBA" id="ARBA00022679"/>
    </source>
</evidence>
<feature type="region of interest" description="Disordered" evidence="21">
    <location>
        <begin position="1395"/>
        <end position="1427"/>
    </location>
</feature>
<dbReference type="InterPro" id="IPR012337">
    <property type="entry name" value="RNaseH-like_sf"/>
</dbReference>
<evidence type="ECO:0000256" key="9">
    <source>
        <dbReference type="ARBA" id="ARBA00022723"/>
    </source>
</evidence>
<dbReference type="InterPro" id="IPR043128">
    <property type="entry name" value="Rev_trsase/Diguanyl_cyclase"/>
</dbReference>